<evidence type="ECO:0000313" key="2">
    <source>
        <dbReference type="Proteomes" id="UP000281985"/>
    </source>
</evidence>
<sequence>MNRYVFIFIFGVFTIAGMCAQGTYEVGAIPEFNLGVKLSEVWKMDVEFAPRIEAFSGDFDGNSETDIFFDLLDVTSVLNRTVGVDAKAGMGYLARFERERVVHRFLQQYSFTNPHYGYRLGHRFRIDQTFRPDEKFEFRARYRLSSDISLNGEFIDPGEIYIKLGNEYIGSWQDGDSDLEIRVVPSLGYYFDDAHKLELGVDYRIDSFLNATASHRFWLSVGYYLSL</sequence>
<dbReference type="OrthoDB" id="1121653at2"/>
<keyword evidence="2" id="KW-1185">Reference proteome</keyword>
<comment type="caution">
    <text evidence="1">The sequence shown here is derived from an EMBL/GenBank/DDBJ whole genome shotgun (WGS) entry which is preliminary data.</text>
</comment>
<dbReference type="AlphaFoldDB" id="A0A3M0GDP4"/>
<gene>
    <name evidence="1" type="ORF">EAX61_02505</name>
</gene>
<organism evidence="1 2">
    <name type="scientific">Dokdonia sinensis</name>
    <dbReference type="NCBI Taxonomy" id="2479847"/>
    <lineage>
        <taxon>Bacteria</taxon>
        <taxon>Pseudomonadati</taxon>
        <taxon>Bacteroidota</taxon>
        <taxon>Flavobacteriia</taxon>
        <taxon>Flavobacteriales</taxon>
        <taxon>Flavobacteriaceae</taxon>
        <taxon>Dokdonia</taxon>
    </lineage>
</organism>
<evidence type="ECO:0000313" key="1">
    <source>
        <dbReference type="EMBL" id="RMB63281.1"/>
    </source>
</evidence>
<dbReference type="RefSeq" id="WP_121916083.1">
    <property type="nucleotide sequence ID" value="NZ_REFV01000002.1"/>
</dbReference>
<dbReference type="EMBL" id="REFV01000002">
    <property type="protein sequence ID" value="RMB63281.1"/>
    <property type="molecule type" value="Genomic_DNA"/>
</dbReference>
<reference evidence="1 2" key="1">
    <citation type="submission" date="2018-10" db="EMBL/GenBank/DDBJ databases">
        <title>Dokdonia luteus sp. nov., isolated from sea water.</title>
        <authorList>
            <person name="Zhou L.Y."/>
            <person name="Du Z.J."/>
        </authorList>
    </citation>
    <scope>NUCLEOTIDE SEQUENCE [LARGE SCALE GENOMIC DNA]</scope>
    <source>
        <strain evidence="1 2">SH27</strain>
    </source>
</reference>
<dbReference type="InterPro" id="IPR019619">
    <property type="entry name" value="DUF2490"/>
</dbReference>
<protein>
    <submittedName>
        <fullName evidence="1">DUF2490 domain-containing protein</fullName>
    </submittedName>
</protein>
<accession>A0A3M0GDP4</accession>
<name>A0A3M0GDP4_9FLAO</name>
<dbReference type="Pfam" id="PF10677">
    <property type="entry name" value="DUF2490"/>
    <property type="match status" value="1"/>
</dbReference>
<dbReference type="Proteomes" id="UP000281985">
    <property type="component" value="Unassembled WGS sequence"/>
</dbReference>
<proteinExistence type="predicted"/>